<name>A0A2U1UXG8_9PROT</name>
<reference evidence="2" key="1">
    <citation type="submission" date="2017-10" db="EMBL/GenBank/DDBJ databases">
        <authorList>
            <person name="Toshchakov S.V."/>
            <person name="Goeva M.A."/>
        </authorList>
    </citation>
    <scope>NUCLEOTIDE SEQUENCE [LARGE SCALE GENOMIC DNA]</scope>
    <source>
        <strain evidence="2">JR1/69-1-13</strain>
    </source>
</reference>
<evidence type="ECO:0000313" key="2">
    <source>
        <dbReference type="Proteomes" id="UP000245048"/>
    </source>
</evidence>
<dbReference type="AlphaFoldDB" id="A0A2U1UXG8"/>
<evidence type="ECO:0000313" key="1">
    <source>
        <dbReference type="EMBL" id="PWC26376.1"/>
    </source>
</evidence>
<protein>
    <submittedName>
        <fullName evidence="1">Uncharacterized protein</fullName>
    </submittedName>
</protein>
<comment type="caution">
    <text evidence="1">The sequence shown here is derived from an EMBL/GenBank/DDBJ whole genome shotgun (WGS) entry which is preliminary data.</text>
</comment>
<organism evidence="1 2">
    <name type="scientific">Teichococcus aestuarii</name>
    <dbReference type="NCBI Taxonomy" id="568898"/>
    <lineage>
        <taxon>Bacteria</taxon>
        <taxon>Pseudomonadati</taxon>
        <taxon>Pseudomonadota</taxon>
        <taxon>Alphaproteobacteria</taxon>
        <taxon>Acetobacterales</taxon>
        <taxon>Roseomonadaceae</taxon>
        <taxon>Roseomonas</taxon>
    </lineage>
</organism>
<dbReference type="EMBL" id="PDOA01000045">
    <property type="protein sequence ID" value="PWC26376.1"/>
    <property type="molecule type" value="Genomic_DNA"/>
</dbReference>
<dbReference type="Proteomes" id="UP000245048">
    <property type="component" value="Unassembled WGS sequence"/>
</dbReference>
<accession>A0A2U1UXG8</accession>
<keyword evidence="2" id="KW-1185">Reference proteome</keyword>
<proteinExistence type="predicted"/>
<sequence length="88" mass="9537">MITMAMNSHAEIDHVHTASLSLRQRYLPRCRAVAQTARGARVEAVQYLACRQVYDRDTAAGVVCDGCTDCVQGLGLCSTSQCQGCHCC</sequence>
<gene>
    <name evidence="1" type="ORF">CR165_23495</name>
</gene>